<name>A0A8D8HKK9_CULPI</name>
<accession>A0A8D8HKK9</accession>
<sequence length="167" mass="19069">MEFCALEPIRTATGRTTSCREVLRTTRARIPSPDQNPSPSRKLACWRTTSRRWRARSAPTCRSTRSRSCCCCRTDIPLHRWITTMKSWRSVPRRSRSSPSVTELSTRSETLPRPSTSPPGVASIGSRASTRRRSCTRTSCAIWASTVSCCRRSRSFPTRRKRWTRSS</sequence>
<proteinExistence type="predicted"/>
<dbReference type="AlphaFoldDB" id="A0A8D8HKK9"/>
<dbReference type="EMBL" id="HBUE01322451">
    <property type="protein sequence ID" value="CAG6588928.1"/>
    <property type="molecule type" value="Transcribed_RNA"/>
</dbReference>
<dbReference type="EMBL" id="HBUE01215890">
    <property type="protein sequence ID" value="CAG6536925.1"/>
    <property type="molecule type" value="Transcribed_RNA"/>
</dbReference>
<organism evidence="2">
    <name type="scientific">Culex pipiens</name>
    <name type="common">House mosquito</name>
    <dbReference type="NCBI Taxonomy" id="7175"/>
    <lineage>
        <taxon>Eukaryota</taxon>
        <taxon>Metazoa</taxon>
        <taxon>Ecdysozoa</taxon>
        <taxon>Arthropoda</taxon>
        <taxon>Hexapoda</taxon>
        <taxon>Insecta</taxon>
        <taxon>Pterygota</taxon>
        <taxon>Neoptera</taxon>
        <taxon>Endopterygota</taxon>
        <taxon>Diptera</taxon>
        <taxon>Nematocera</taxon>
        <taxon>Culicoidea</taxon>
        <taxon>Culicidae</taxon>
        <taxon>Culicinae</taxon>
        <taxon>Culicini</taxon>
        <taxon>Culex</taxon>
        <taxon>Culex</taxon>
    </lineage>
</organism>
<reference evidence="2" key="1">
    <citation type="submission" date="2021-05" db="EMBL/GenBank/DDBJ databases">
        <authorList>
            <person name="Alioto T."/>
            <person name="Alioto T."/>
            <person name="Gomez Garrido J."/>
        </authorList>
    </citation>
    <scope>NUCLEOTIDE SEQUENCE</scope>
</reference>
<feature type="region of interest" description="Disordered" evidence="1">
    <location>
        <begin position="90"/>
        <end position="129"/>
    </location>
</feature>
<evidence type="ECO:0000313" key="2">
    <source>
        <dbReference type="EMBL" id="CAG6536925.1"/>
    </source>
</evidence>
<protein>
    <submittedName>
        <fullName evidence="2">(northern house mosquito) hypothetical protein</fullName>
    </submittedName>
</protein>
<evidence type="ECO:0000256" key="1">
    <source>
        <dbReference type="SAM" id="MobiDB-lite"/>
    </source>
</evidence>